<comment type="similarity">
    <text evidence="2 9">Belongs to the FKBP-type PPIase family. Tig subfamily.</text>
</comment>
<dbReference type="InterPro" id="IPR005215">
    <property type="entry name" value="Trig_fac"/>
</dbReference>
<dbReference type="GO" id="GO:0015031">
    <property type="term" value="P:protein transport"/>
    <property type="evidence" value="ECO:0007669"/>
    <property type="project" value="UniProtKB-UniRule"/>
</dbReference>
<dbReference type="SUPFAM" id="SSF54534">
    <property type="entry name" value="FKBP-like"/>
    <property type="match status" value="1"/>
</dbReference>
<dbReference type="GO" id="GO:0044183">
    <property type="term" value="F:protein folding chaperone"/>
    <property type="evidence" value="ECO:0007669"/>
    <property type="project" value="TreeGrafter"/>
</dbReference>
<evidence type="ECO:0000256" key="6">
    <source>
        <dbReference type="ARBA" id="ARBA00023186"/>
    </source>
</evidence>
<dbReference type="Pfam" id="PF05698">
    <property type="entry name" value="Trigger_C"/>
    <property type="match status" value="1"/>
</dbReference>
<evidence type="ECO:0000313" key="13">
    <source>
        <dbReference type="EMBL" id="KPJ54125.1"/>
    </source>
</evidence>
<dbReference type="PANTHER" id="PTHR30560:SF3">
    <property type="entry name" value="TRIGGER FACTOR-LIKE PROTEIN TIG, CHLOROPLASTIC"/>
    <property type="match status" value="1"/>
</dbReference>
<dbReference type="PANTHER" id="PTHR30560">
    <property type="entry name" value="TRIGGER FACTOR CHAPERONE AND PEPTIDYL-PROLYL CIS/TRANS ISOMERASE"/>
    <property type="match status" value="1"/>
</dbReference>
<dbReference type="SUPFAM" id="SSF102735">
    <property type="entry name" value="Trigger factor ribosome-binding domain"/>
    <property type="match status" value="1"/>
</dbReference>
<feature type="domain" description="Trigger factor ribosome-binding bacterial" evidence="11">
    <location>
        <begin position="89"/>
        <end position="225"/>
    </location>
</feature>
<dbReference type="GO" id="GO:0043335">
    <property type="term" value="P:protein unfolding"/>
    <property type="evidence" value="ECO:0007669"/>
    <property type="project" value="TreeGrafter"/>
</dbReference>
<keyword evidence="9" id="KW-0963">Cytoplasm</keyword>
<comment type="catalytic activity">
    <reaction evidence="1 9">
        <text>[protein]-peptidylproline (omega=180) = [protein]-peptidylproline (omega=0)</text>
        <dbReference type="Rhea" id="RHEA:16237"/>
        <dbReference type="Rhea" id="RHEA-COMP:10747"/>
        <dbReference type="Rhea" id="RHEA-COMP:10748"/>
        <dbReference type="ChEBI" id="CHEBI:83833"/>
        <dbReference type="ChEBI" id="CHEBI:83834"/>
        <dbReference type="EC" id="5.2.1.8"/>
    </reaction>
</comment>
<feature type="domain" description="Trigger factor C-terminal" evidence="12">
    <location>
        <begin position="346"/>
        <end position="500"/>
    </location>
</feature>
<evidence type="ECO:0000256" key="3">
    <source>
        <dbReference type="ARBA" id="ARBA00013194"/>
    </source>
</evidence>
<dbReference type="InterPro" id="IPR046357">
    <property type="entry name" value="PPIase_dom_sf"/>
</dbReference>
<organism evidence="13 14">
    <name type="scientific">candidate division TA06 bacterium DG_24</name>
    <dbReference type="NCBI Taxonomy" id="1703770"/>
    <lineage>
        <taxon>Bacteria</taxon>
        <taxon>Bacteria division TA06</taxon>
    </lineage>
</organism>
<dbReference type="GO" id="GO:0043022">
    <property type="term" value="F:ribosome binding"/>
    <property type="evidence" value="ECO:0007669"/>
    <property type="project" value="TreeGrafter"/>
</dbReference>
<keyword evidence="7 9" id="KW-0413">Isomerase</keyword>
<accession>A0A0S7WVA4</accession>
<dbReference type="InterPro" id="IPR008881">
    <property type="entry name" value="Trigger_fac_ribosome-bd_bac"/>
</dbReference>
<evidence type="ECO:0000256" key="5">
    <source>
        <dbReference type="ARBA" id="ARBA00023110"/>
    </source>
</evidence>
<evidence type="ECO:0000256" key="2">
    <source>
        <dbReference type="ARBA" id="ARBA00005464"/>
    </source>
</evidence>
<keyword evidence="5 9" id="KW-0697">Rotamase</keyword>
<reference evidence="13 14" key="1">
    <citation type="journal article" date="2015" name="Microbiome">
        <title>Genomic resolution of linkages in carbon, nitrogen, and sulfur cycling among widespread estuary sediment bacteria.</title>
        <authorList>
            <person name="Baker B.J."/>
            <person name="Lazar C.S."/>
            <person name="Teske A.P."/>
            <person name="Dick G.J."/>
        </authorList>
    </citation>
    <scope>NUCLEOTIDE SEQUENCE [LARGE SCALE GENOMIC DNA]</scope>
    <source>
        <strain evidence="13">DG_24</strain>
    </source>
</reference>
<dbReference type="Gene3D" id="1.10.3120.10">
    <property type="entry name" value="Trigger factor, C-terminal domain"/>
    <property type="match status" value="1"/>
</dbReference>
<dbReference type="Proteomes" id="UP000052008">
    <property type="component" value="Unassembled WGS sequence"/>
</dbReference>
<evidence type="ECO:0000259" key="11">
    <source>
        <dbReference type="Pfam" id="PF05697"/>
    </source>
</evidence>
<dbReference type="NCBIfam" id="TIGR00115">
    <property type="entry name" value="tig"/>
    <property type="match status" value="1"/>
</dbReference>
<dbReference type="InterPro" id="IPR037041">
    <property type="entry name" value="Trigger_fac_C_sf"/>
</dbReference>
<evidence type="ECO:0000256" key="8">
    <source>
        <dbReference type="ARBA" id="ARBA00029986"/>
    </source>
</evidence>
<evidence type="ECO:0000313" key="14">
    <source>
        <dbReference type="Proteomes" id="UP000052008"/>
    </source>
</evidence>
<dbReference type="GO" id="GO:0003755">
    <property type="term" value="F:peptidyl-prolyl cis-trans isomerase activity"/>
    <property type="evidence" value="ECO:0007669"/>
    <property type="project" value="UniProtKB-UniRule"/>
</dbReference>
<gene>
    <name evidence="9" type="primary">tig</name>
    <name evidence="13" type="ORF">AMJ39_01590</name>
</gene>
<dbReference type="EC" id="5.2.1.8" evidence="3 9"/>
<dbReference type="Gene3D" id="3.10.50.40">
    <property type="match status" value="1"/>
</dbReference>
<feature type="region of interest" description="Disordered" evidence="10">
    <location>
        <begin position="1"/>
        <end position="88"/>
    </location>
</feature>
<dbReference type="STRING" id="1703770.AMJ39_01590"/>
<comment type="domain">
    <text evidence="9">Consists of 3 domains; the N-terminus binds the ribosome, the middle domain has PPIase activity, while the C-terminus has intrinsic chaperone activity on its own.</text>
</comment>
<name>A0A0S7WVA4_UNCT6</name>
<comment type="function">
    <text evidence="9">Involved in protein export. Acts as a chaperone by maintaining the newly synthesized protein in an open conformation. Functions as a peptidyl-prolyl cis-trans isomerase.</text>
</comment>
<sequence>MEMEREGLQQGVPSKSGGTDETLEQHPVDELREEQHPVDELRESGGQEDEPRSALRPVRAAESEEDDDDRRGDSVANGRATAEQGEDVQRIEGMTIQIVESSASERVLQIIDRLYGDLRKRVVVPGFRKGKVPETILRARYGTAIEGEAIETVVPRAYWSALQETSLEPITRPSIDDVEFSSGGTLKFAARFEVVPEIEVSGYRGLRLKRQVATVGPVEVDARMELIRHMHATYENVHRPAKEGDLLLIDYETFDLGGKRLSDGKISNYPIELTNSPQRGEFEEGLIGSVRGEVKQLPVRFPEDHPDSTLAGKTVRFVVSVLEVKEKHLPPLDDEFARSVGQFKDLAELREKVRAGLEAEEVHRQRQELVSQIVEKLLDANQFAPPKAMVERSLERIVRGARAEAERNGRGVDSLDEAEFTTHYRPVAEIVVRRMLLLERVADREEISATDEELDRYIAAEAARTSATPTAFRQILESRRELDGVRDYLTREKVLDFIIEQAEIETVPVRRSEQ</sequence>
<dbReference type="InterPro" id="IPR036611">
    <property type="entry name" value="Trigger_fac_ribosome-bd_sf"/>
</dbReference>
<dbReference type="HAMAP" id="MF_00303">
    <property type="entry name" value="Trigger_factor_Tig"/>
    <property type="match status" value="1"/>
</dbReference>
<evidence type="ECO:0000256" key="7">
    <source>
        <dbReference type="ARBA" id="ARBA00023235"/>
    </source>
</evidence>
<dbReference type="SUPFAM" id="SSF109998">
    <property type="entry name" value="Triger factor/SurA peptide-binding domain-like"/>
    <property type="match status" value="1"/>
</dbReference>
<keyword evidence="6 9" id="KW-0143">Chaperone</keyword>
<evidence type="ECO:0000256" key="10">
    <source>
        <dbReference type="SAM" id="MobiDB-lite"/>
    </source>
</evidence>
<evidence type="ECO:0000256" key="1">
    <source>
        <dbReference type="ARBA" id="ARBA00000971"/>
    </source>
</evidence>
<dbReference type="AlphaFoldDB" id="A0A0S7WVA4"/>
<comment type="subcellular location">
    <subcellularLocation>
        <location evidence="9">Cytoplasm</location>
    </subcellularLocation>
    <text evidence="9">About half TF is bound to the ribosome near the polypeptide exit tunnel while the other half is free in the cytoplasm.</text>
</comment>
<keyword evidence="9" id="KW-0132">Cell division</keyword>
<proteinExistence type="inferred from homology"/>
<keyword evidence="9" id="KW-0131">Cell cycle</keyword>
<evidence type="ECO:0000259" key="12">
    <source>
        <dbReference type="Pfam" id="PF05698"/>
    </source>
</evidence>
<evidence type="ECO:0000256" key="9">
    <source>
        <dbReference type="HAMAP-Rule" id="MF_00303"/>
    </source>
</evidence>
<dbReference type="InterPro" id="IPR008880">
    <property type="entry name" value="Trigger_fac_C"/>
</dbReference>
<protein>
    <recommendedName>
        <fullName evidence="4 9">Trigger factor</fullName>
        <shortName evidence="9">TF</shortName>
        <ecNumber evidence="3 9">5.2.1.8</ecNumber>
    </recommendedName>
    <alternativeName>
        <fullName evidence="8 9">PPIase</fullName>
    </alternativeName>
</protein>
<feature type="compositionally biased region" description="Basic and acidic residues" evidence="10">
    <location>
        <begin position="23"/>
        <end position="53"/>
    </location>
</feature>
<dbReference type="GO" id="GO:0005737">
    <property type="term" value="C:cytoplasm"/>
    <property type="evidence" value="ECO:0007669"/>
    <property type="project" value="UniProtKB-SubCell"/>
</dbReference>
<dbReference type="Pfam" id="PF05697">
    <property type="entry name" value="Trigger_N"/>
    <property type="match status" value="1"/>
</dbReference>
<dbReference type="GO" id="GO:0051083">
    <property type="term" value="P:'de novo' cotranslational protein folding"/>
    <property type="evidence" value="ECO:0007669"/>
    <property type="project" value="TreeGrafter"/>
</dbReference>
<comment type="caution">
    <text evidence="13">The sequence shown here is derived from an EMBL/GenBank/DDBJ whole genome shotgun (WGS) entry which is preliminary data.</text>
</comment>
<dbReference type="PATRIC" id="fig|1703770.3.peg.358"/>
<evidence type="ECO:0000256" key="4">
    <source>
        <dbReference type="ARBA" id="ARBA00016902"/>
    </source>
</evidence>
<dbReference type="EMBL" id="LIZS01000006">
    <property type="protein sequence ID" value="KPJ54125.1"/>
    <property type="molecule type" value="Genomic_DNA"/>
</dbReference>
<dbReference type="Gene3D" id="3.30.70.1050">
    <property type="entry name" value="Trigger factor ribosome-binding domain"/>
    <property type="match status" value="1"/>
</dbReference>
<dbReference type="GO" id="GO:0051301">
    <property type="term" value="P:cell division"/>
    <property type="evidence" value="ECO:0007669"/>
    <property type="project" value="UniProtKB-KW"/>
</dbReference>
<dbReference type="InterPro" id="IPR027304">
    <property type="entry name" value="Trigger_fact/SurA_dom_sf"/>
</dbReference>